<reference evidence="1 2" key="1">
    <citation type="journal article" date="2015" name="Emerg. Infect. Dis.">
        <title>Candidate new rotavirus species in sheltered dogs, hungary.</title>
        <authorList>
            <person name="Mihalov-Kovacs E."/>
            <person name="Gellert A."/>
            <person name="Marton S."/>
            <person name="Farkas S.L."/>
            <person name="Feher E."/>
            <person name="Oldal M."/>
            <person name="Jakab F."/>
            <person name="Martella V."/>
            <person name="Banyai K."/>
        </authorList>
    </citation>
    <scope>NUCLEOTIDE SEQUENCE [LARGE SCALE GENOMIC DNA]</scope>
    <source>
        <strain evidence="1">KE528/2012</strain>
    </source>
</reference>
<dbReference type="EMBL" id="KM369906">
    <property type="protein sequence ID" value="AKA63288.1"/>
    <property type="molecule type" value="Genomic_RNA"/>
</dbReference>
<dbReference type="InterPro" id="IPR038017">
    <property type="entry name" value="Rota_VP4_MID_sf"/>
</dbReference>
<sequence>MLRSLLTESAEMQLSAQEVANDITNIRGYTYKLYDNDNTVEKQEICYTNYMPVDIEYRRGMDHIGISSGADTQAVYDNYFWKHEGQIDRDLITSQRNQLIKYCDDNNMYIIIKIQFLENETILAVNVSGNVTSLTGATYYSGDSGTIKIIRTSNNILVYNQLEKMPLKNKDPCLFLAAALFAKDDTYVHTSKKVILQLGYSREKNPEEMTDVLPTTLITYDVENRMRTRTVSTRDFNPSLPSHQILQQKVEGFWKIVSEVFNIKLKITIDSRGIMGGPFGDWLVDNSFVTVENKYTYQRDNETINAITITTCYPSAQTGTEKPWAWASDFKGHAVALVPGDIIEVRYTEDKWTLANSLYAKDFDTDSQASFTVPSTREEAKNDPSDIKFYMNYIPAFAYIKNSTGMSHFKFHSGGFTQIDAKGYTGLAMVFRFKAQEFDKWNSNIINPEYGHMFSNIGDHGLNTRHNPAPGAQPGFQACYAARNYEIDMRVAYTALTPSDPEFTNGSTNFISTVTLDIEKTIDSLQQHINKLQAEVNIGQVTTGIFELLTNLYNLPQTLQGFMSTFRDIRSAIKKFSNKRKEMLKGRNREAINSKYSLENLLSTTDTASLDDDQLLSLMSKTSNIAMKADNVNVLQPVVAATILESTPLLQTTVTSRVRNKFVKMQSRVIPEEGSLLEIDFNRQRLTFASHSGISTIPIDYETIDEILGSMSHGFTRSLFSLQMRKNVFNGSGIGKHTLDDIINDKKLLDVTGHLTPDLQRQFFIDFINQYAAAMKL</sequence>
<evidence type="ECO:0000313" key="2">
    <source>
        <dbReference type="Proteomes" id="UP000159125"/>
    </source>
</evidence>
<accession>A0A0E3JSM0</accession>
<dbReference type="SUPFAM" id="SSF111379">
    <property type="entry name" value="VP4 membrane interaction domain"/>
    <property type="match status" value="1"/>
</dbReference>
<dbReference type="Proteomes" id="UP000159125">
    <property type="component" value="Genome"/>
</dbReference>
<protein>
    <submittedName>
        <fullName evidence="1">VP4</fullName>
    </submittedName>
</protein>
<organism evidence="1 2">
    <name type="scientific">Rotavirus I</name>
    <dbReference type="NCBI Taxonomy" id="1637496"/>
    <lineage>
        <taxon>Viruses</taxon>
        <taxon>Riboviria</taxon>
        <taxon>Orthornavirae</taxon>
        <taxon>Duplornaviricota</taxon>
        <taxon>Resentoviricetes</taxon>
        <taxon>Reovirales</taxon>
        <taxon>Sedoreoviridae</taxon>
        <taxon>Rotavirus</taxon>
        <taxon>Rotavirus iotagastroenteritidis</taxon>
    </lineage>
</organism>
<evidence type="ECO:0000313" key="1">
    <source>
        <dbReference type="EMBL" id="AKA63288.1"/>
    </source>
</evidence>
<proteinExistence type="predicted"/>
<name>A0A0E3JSM0_9REOV</name>